<keyword evidence="5 10" id="KW-0812">Transmembrane</keyword>
<organism evidence="12 13">
    <name type="scientific">Enterobacter ludwigii</name>
    <dbReference type="NCBI Taxonomy" id="299767"/>
    <lineage>
        <taxon>Bacteria</taxon>
        <taxon>Pseudomonadati</taxon>
        <taxon>Pseudomonadota</taxon>
        <taxon>Gammaproteobacteria</taxon>
        <taxon>Enterobacterales</taxon>
        <taxon>Enterobacteriaceae</taxon>
        <taxon>Enterobacter</taxon>
        <taxon>Enterobacter cloacae complex</taxon>
    </lineage>
</organism>
<dbReference type="Pfam" id="PF00563">
    <property type="entry name" value="EAL"/>
    <property type="match status" value="1"/>
</dbReference>
<evidence type="ECO:0000259" key="11">
    <source>
        <dbReference type="PROSITE" id="PS50883"/>
    </source>
</evidence>
<dbReference type="InterPro" id="IPR035919">
    <property type="entry name" value="EAL_sf"/>
</dbReference>
<dbReference type="KEGG" id="eec:EcWSU1_01740"/>
<dbReference type="Gene3D" id="3.20.20.450">
    <property type="entry name" value="EAL domain"/>
    <property type="match status" value="1"/>
</dbReference>
<feature type="transmembrane region" description="Helical" evidence="10">
    <location>
        <begin position="24"/>
        <end position="47"/>
    </location>
</feature>
<comment type="catalytic activity">
    <reaction evidence="9">
        <text>3',3'-c-di-GMP + H2O = 5'-phosphoguanylyl(3'-&gt;5')guanosine + H(+)</text>
        <dbReference type="Rhea" id="RHEA:24902"/>
        <dbReference type="ChEBI" id="CHEBI:15377"/>
        <dbReference type="ChEBI" id="CHEBI:15378"/>
        <dbReference type="ChEBI" id="CHEBI:58754"/>
        <dbReference type="ChEBI" id="CHEBI:58805"/>
        <dbReference type="EC" id="3.1.4.52"/>
    </reaction>
</comment>
<dbReference type="PANTHER" id="PTHR33121">
    <property type="entry name" value="CYCLIC DI-GMP PHOSPHODIESTERASE PDEF"/>
    <property type="match status" value="1"/>
</dbReference>
<evidence type="ECO:0000256" key="1">
    <source>
        <dbReference type="ARBA" id="ARBA00004651"/>
    </source>
</evidence>
<dbReference type="PROSITE" id="PS50883">
    <property type="entry name" value="EAL"/>
    <property type="match status" value="1"/>
</dbReference>
<dbReference type="SMART" id="SM00052">
    <property type="entry name" value="EAL"/>
    <property type="match status" value="1"/>
</dbReference>
<keyword evidence="3" id="KW-1003">Cell membrane</keyword>
<gene>
    <name evidence="12" type="primary">ycgG</name>
    <name evidence="12" type="ORF">EcWSU1_01740</name>
</gene>
<accession>G8LKE6</accession>
<sequence>MPGDRLIQVINEHFSLKEKIVRNVMLPILCALFVFLSGMLIINWQLWHMARSNYAETAAASTRKIEAILAEAVSAANTAKRVAAKGCTDTGQRELGSEAALKPHLRAIMIEQQGRIVCTSLPGNGVLIVRPQTLPNKGLMLLPGNRLVNGIPVLLFQMPVAKGRVIVSVSDAHLRDVIASAANNTGLRLVVGDKAIAGAGDVTGWPPVKWAGSSTASAHFPFSMAWQPPAFFSLTRLLHQGWSVILLILALSAAVGILIRRYRGKSSSFEDDLRKAIIHGEIVPYYQPIVNGDTGGLYGVEVLARWKHPKSGFIPPDVFIPIAERSGLIIPLTKNLMAKVVTELKPLLPKLPDGFHIGVNISARHINAPSFIADCRVFGKGFYGKEVKLVLEVTEREPLIDNPHLVENLNALHNAGFVIALDDFGTGYSGLSCLHALAIDYIKIDKSFVNRVSEAKDSTILLDCVIDLAKKLSLHIVAEGVETKEQLDYLNRNQITLLQGYYFGKPVSYKEFIKVILSKPLEKVSL</sequence>
<dbReference type="InterPro" id="IPR001633">
    <property type="entry name" value="EAL_dom"/>
</dbReference>
<name>G8LKE6_9ENTR</name>
<dbReference type="GO" id="GO:0071111">
    <property type="term" value="F:cyclic-guanylate-specific phosphodiesterase activity"/>
    <property type="evidence" value="ECO:0007669"/>
    <property type="project" value="UniProtKB-EC"/>
</dbReference>
<evidence type="ECO:0000256" key="7">
    <source>
        <dbReference type="ARBA" id="ARBA00022989"/>
    </source>
</evidence>
<feature type="domain" description="EAL" evidence="11">
    <location>
        <begin position="266"/>
        <end position="520"/>
    </location>
</feature>
<evidence type="ECO:0000256" key="4">
    <source>
        <dbReference type="ARBA" id="ARBA00022636"/>
    </source>
</evidence>
<evidence type="ECO:0000313" key="13">
    <source>
        <dbReference type="Proteomes" id="UP000007838"/>
    </source>
</evidence>
<keyword evidence="4" id="KW-0973">c-di-GMP</keyword>
<dbReference type="InterPro" id="IPR050706">
    <property type="entry name" value="Cyclic-di-GMP_PDE-like"/>
</dbReference>
<dbReference type="FunFam" id="3.20.20.450:FF:000001">
    <property type="entry name" value="Cyclic di-GMP phosphodiesterase yahA"/>
    <property type="match status" value="1"/>
</dbReference>
<dbReference type="CDD" id="cd01948">
    <property type="entry name" value="EAL"/>
    <property type="match status" value="1"/>
</dbReference>
<dbReference type="Proteomes" id="UP000007838">
    <property type="component" value="Chromosome"/>
</dbReference>
<protein>
    <recommendedName>
        <fullName evidence="2">cyclic-guanylate-specific phosphodiesterase</fullName>
        <ecNumber evidence="2">3.1.4.52</ecNumber>
    </recommendedName>
</protein>
<dbReference type="EC" id="3.1.4.52" evidence="2"/>
<evidence type="ECO:0000256" key="3">
    <source>
        <dbReference type="ARBA" id="ARBA00022475"/>
    </source>
</evidence>
<comment type="subcellular location">
    <subcellularLocation>
        <location evidence="1">Cell membrane</location>
        <topology evidence="1">Multi-pass membrane protein</topology>
    </subcellularLocation>
</comment>
<evidence type="ECO:0000256" key="6">
    <source>
        <dbReference type="ARBA" id="ARBA00022801"/>
    </source>
</evidence>
<dbReference type="HOGENOM" id="CLU_000445_131_0_6"/>
<dbReference type="eggNOG" id="COG2200">
    <property type="taxonomic scope" value="Bacteria"/>
</dbReference>
<dbReference type="AlphaFoldDB" id="G8LKE6"/>
<evidence type="ECO:0000256" key="2">
    <source>
        <dbReference type="ARBA" id="ARBA00012282"/>
    </source>
</evidence>
<reference evidence="12 13" key="1">
    <citation type="journal article" date="2011" name="Stand. Genomic Sci.">
        <title>Complete genome of the onion pathogen Enterobacter cloacae EcWSU1.</title>
        <authorList>
            <person name="Humann J.L."/>
            <person name="Wildung M."/>
            <person name="Cheng C.H."/>
            <person name="Lee T."/>
            <person name="Stewart J.E."/>
            <person name="Drew J.C."/>
            <person name="Triplett E.W."/>
            <person name="Main D."/>
            <person name="Schroeder B.K."/>
        </authorList>
    </citation>
    <scope>NUCLEOTIDE SEQUENCE [LARGE SCALE GENOMIC DNA]</scope>
    <source>
        <strain evidence="12 13">EcWSU1</strain>
    </source>
</reference>
<keyword evidence="7 10" id="KW-1133">Transmembrane helix</keyword>
<feature type="transmembrane region" description="Helical" evidence="10">
    <location>
        <begin position="241"/>
        <end position="259"/>
    </location>
</feature>
<evidence type="ECO:0000256" key="5">
    <source>
        <dbReference type="ARBA" id="ARBA00022692"/>
    </source>
</evidence>
<keyword evidence="8 10" id="KW-0472">Membrane</keyword>
<dbReference type="PANTHER" id="PTHR33121:SF81">
    <property type="entry name" value="CYCLIC DI-GMP PHOSPHODIESTERASE PDEB-RELATED"/>
    <property type="match status" value="1"/>
</dbReference>
<dbReference type="InterPro" id="IPR024744">
    <property type="entry name" value="CSS-motif_dom"/>
</dbReference>
<evidence type="ECO:0000256" key="9">
    <source>
        <dbReference type="ARBA" id="ARBA00034290"/>
    </source>
</evidence>
<dbReference type="SUPFAM" id="SSF141868">
    <property type="entry name" value="EAL domain-like"/>
    <property type="match status" value="1"/>
</dbReference>
<proteinExistence type="predicted"/>
<keyword evidence="6" id="KW-0378">Hydrolase</keyword>
<evidence type="ECO:0000256" key="8">
    <source>
        <dbReference type="ARBA" id="ARBA00023136"/>
    </source>
</evidence>
<evidence type="ECO:0000313" key="12">
    <source>
        <dbReference type="EMBL" id="AEW73179.1"/>
    </source>
</evidence>
<dbReference type="EMBL" id="CP002886">
    <property type="protein sequence ID" value="AEW73179.1"/>
    <property type="molecule type" value="Genomic_DNA"/>
</dbReference>
<dbReference type="GO" id="GO:0005886">
    <property type="term" value="C:plasma membrane"/>
    <property type="evidence" value="ECO:0007669"/>
    <property type="project" value="UniProtKB-SubCell"/>
</dbReference>
<dbReference type="Pfam" id="PF12792">
    <property type="entry name" value="CSS-motif"/>
    <property type="match status" value="1"/>
</dbReference>
<evidence type="ECO:0000256" key="10">
    <source>
        <dbReference type="SAM" id="Phobius"/>
    </source>
</evidence>